<name>A0A8S2SRH7_9BILA</name>
<proteinExistence type="predicted"/>
<dbReference type="InterPro" id="IPR017441">
    <property type="entry name" value="Protein_kinase_ATP_BS"/>
</dbReference>
<dbReference type="GO" id="GO:0005524">
    <property type="term" value="F:ATP binding"/>
    <property type="evidence" value="ECO:0007669"/>
    <property type="project" value="UniProtKB-UniRule"/>
</dbReference>
<evidence type="ECO:0000313" key="3">
    <source>
        <dbReference type="EMBL" id="CAF4248238.1"/>
    </source>
</evidence>
<gene>
    <name evidence="2" type="ORF">SMN809_LOCUS23863</name>
    <name evidence="3" type="ORF">SMN809_LOCUS23880</name>
</gene>
<dbReference type="SUPFAM" id="SSF56112">
    <property type="entry name" value="Protein kinase-like (PK-like)"/>
    <property type="match status" value="1"/>
</dbReference>
<accession>A0A8S2SRH7</accession>
<feature type="non-terminal residue" evidence="3">
    <location>
        <position position="1"/>
    </location>
</feature>
<feature type="non-terminal residue" evidence="3">
    <location>
        <position position="90"/>
    </location>
</feature>
<evidence type="ECO:0000256" key="1">
    <source>
        <dbReference type="PROSITE-ProRule" id="PRU10141"/>
    </source>
</evidence>
<dbReference type="EMBL" id="CAJOBI010026499">
    <property type="protein sequence ID" value="CAF4247850.1"/>
    <property type="molecule type" value="Genomic_DNA"/>
</dbReference>
<protein>
    <submittedName>
        <fullName evidence="3">Uncharacterized protein</fullName>
    </submittedName>
</protein>
<feature type="binding site" evidence="1">
    <location>
        <position position="80"/>
    </location>
    <ligand>
        <name>ATP</name>
        <dbReference type="ChEBI" id="CHEBI:30616"/>
    </ligand>
</feature>
<reference evidence="3" key="1">
    <citation type="submission" date="2021-02" db="EMBL/GenBank/DDBJ databases">
        <authorList>
            <person name="Nowell W R."/>
        </authorList>
    </citation>
    <scope>NUCLEOTIDE SEQUENCE</scope>
</reference>
<sequence>FHPFPANCKPTCDATLPASPTWNYSPHTPPVAPLKNSKTLSTTICVNSIPYTVIRLLGEGLHSRVYAAYDPRTGQSVAIKVVQNLESNDS</sequence>
<dbReference type="AlphaFoldDB" id="A0A8S2SRH7"/>
<organism evidence="3 4">
    <name type="scientific">Rotaria magnacalcarata</name>
    <dbReference type="NCBI Taxonomy" id="392030"/>
    <lineage>
        <taxon>Eukaryota</taxon>
        <taxon>Metazoa</taxon>
        <taxon>Spiralia</taxon>
        <taxon>Gnathifera</taxon>
        <taxon>Rotifera</taxon>
        <taxon>Eurotatoria</taxon>
        <taxon>Bdelloidea</taxon>
        <taxon>Philodinida</taxon>
        <taxon>Philodinidae</taxon>
        <taxon>Rotaria</taxon>
    </lineage>
</organism>
<dbReference type="EMBL" id="CAJOBI010026549">
    <property type="protein sequence ID" value="CAF4248238.1"/>
    <property type="molecule type" value="Genomic_DNA"/>
</dbReference>
<keyword evidence="1" id="KW-0067">ATP-binding</keyword>
<dbReference type="Proteomes" id="UP000676336">
    <property type="component" value="Unassembled WGS sequence"/>
</dbReference>
<dbReference type="Gene3D" id="3.30.200.20">
    <property type="entry name" value="Phosphorylase Kinase, domain 1"/>
    <property type="match status" value="1"/>
</dbReference>
<keyword evidence="1" id="KW-0547">Nucleotide-binding</keyword>
<comment type="caution">
    <text evidence="3">The sequence shown here is derived from an EMBL/GenBank/DDBJ whole genome shotgun (WGS) entry which is preliminary data.</text>
</comment>
<evidence type="ECO:0000313" key="2">
    <source>
        <dbReference type="EMBL" id="CAF4247850.1"/>
    </source>
</evidence>
<dbReference type="InterPro" id="IPR011009">
    <property type="entry name" value="Kinase-like_dom_sf"/>
</dbReference>
<dbReference type="PROSITE" id="PS00107">
    <property type="entry name" value="PROTEIN_KINASE_ATP"/>
    <property type="match status" value="1"/>
</dbReference>
<evidence type="ECO:0000313" key="4">
    <source>
        <dbReference type="Proteomes" id="UP000676336"/>
    </source>
</evidence>